<dbReference type="GO" id="GO:0016538">
    <property type="term" value="F:cyclin-dependent protein serine/threonine kinase regulator activity"/>
    <property type="evidence" value="ECO:0007669"/>
    <property type="project" value="InterPro"/>
</dbReference>
<proteinExistence type="inferred from homology"/>
<dbReference type="EMBL" id="JAKJXP020000001">
    <property type="protein sequence ID" value="KAK7757780.1"/>
    <property type="molecule type" value="Genomic_DNA"/>
</dbReference>
<dbReference type="InterPro" id="IPR006671">
    <property type="entry name" value="Cyclin_N"/>
</dbReference>
<dbReference type="Pfam" id="PF02984">
    <property type="entry name" value="Cyclin_C"/>
    <property type="match status" value="1"/>
</dbReference>
<dbReference type="FunFam" id="1.10.472.10:FF:000005">
    <property type="entry name" value="G2/mitotic-specific cyclin B"/>
    <property type="match status" value="1"/>
</dbReference>
<evidence type="ECO:0000259" key="8">
    <source>
        <dbReference type="SMART" id="SM01332"/>
    </source>
</evidence>
<organism evidence="9 10">
    <name type="scientific">Diatrype stigma</name>
    <dbReference type="NCBI Taxonomy" id="117547"/>
    <lineage>
        <taxon>Eukaryota</taxon>
        <taxon>Fungi</taxon>
        <taxon>Dikarya</taxon>
        <taxon>Ascomycota</taxon>
        <taxon>Pezizomycotina</taxon>
        <taxon>Sordariomycetes</taxon>
        <taxon>Xylariomycetidae</taxon>
        <taxon>Xylariales</taxon>
        <taxon>Diatrypaceae</taxon>
        <taxon>Diatrype</taxon>
    </lineage>
</organism>
<dbReference type="Proteomes" id="UP001320420">
    <property type="component" value="Unassembled WGS sequence"/>
</dbReference>
<keyword evidence="4" id="KW-0131">Cell cycle</keyword>
<name>A0AAN9V434_9PEZI</name>
<evidence type="ECO:0000256" key="2">
    <source>
        <dbReference type="ARBA" id="ARBA00022618"/>
    </source>
</evidence>
<comment type="caution">
    <text evidence="9">The sequence shown here is derived from an EMBL/GenBank/DDBJ whole genome shotgun (WGS) entry which is preliminary data.</text>
</comment>
<dbReference type="Pfam" id="PF00134">
    <property type="entry name" value="Cyclin_N"/>
    <property type="match status" value="1"/>
</dbReference>
<feature type="domain" description="Cyclin C-terminal" evidence="8">
    <location>
        <begin position="356"/>
        <end position="468"/>
    </location>
</feature>
<dbReference type="InterPro" id="IPR039361">
    <property type="entry name" value="Cyclin"/>
</dbReference>
<dbReference type="InterPro" id="IPR036915">
    <property type="entry name" value="Cyclin-like_sf"/>
</dbReference>
<evidence type="ECO:0000256" key="6">
    <source>
        <dbReference type="SAM" id="MobiDB-lite"/>
    </source>
</evidence>
<dbReference type="CDD" id="cd20568">
    <property type="entry name" value="CYCLIN_CLBs_yeast_rpt1"/>
    <property type="match status" value="1"/>
</dbReference>
<evidence type="ECO:0000313" key="10">
    <source>
        <dbReference type="Proteomes" id="UP001320420"/>
    </source>
</evidence>
<keyword evidence="10" id="KW-1185">Reference proteome</keyword>
<feature type="compositionally biased region" description="Polar residues" evidence="6">
    <location>
        <begin position="12"/>
        <end position="24"/>
    </location>
</feature>
<dbReference type="GO" id="GO:0044772">
    <property type="term" value="P:mitotic cell cycle phase transition"/>
    <property type="evidence" value="ECO:0007669"/>
    <property type="project" value="InterPro"/>
</dbReference>
<dbReference type="CDD" id="cd20512">
    <property type="entry name" value="CYCLIN_CLBs_yeast_rpt2"/>
    <property type="match status" value="1"/>
</dbReference>
<dbReference type="SUPFAM" id="SSF47954">
    <property type="entry name" value="Cyclin-like"/>
    <property type="match status" value="2"/>
</dbReference>
<feature type="domain" description="Cyclin-like" evidence="7">
    <location>
        <begin position="263"/>
        <end position="347"/>
    </location>
</feature>
<evidence type="ECO:0000256" key="3">
    <source>
        <dbReference type="ARBA" id="ARBA00023127"/>
    </source>
</evidence>
<feature type="region of interest" description="Disordered" evidence="6">
    <location>
        <begin position="94"/>
        <end position="150"/>
    </location>
</feature>
<dbReference type="InterPro" id="IPR048258">
    <property type="entry name" value="Cyclins_cyclin-box"/>
</dbReference>
<evidence type="ECO:0000259" key="7">
    <source>
        <dbReference type="SMART" id="SM00385"/>
    </source>
</evidence>
<dbReference type="PROSITE" id="PS00292">
    <property type="entry name" value="CYCLINS"/>
    <property type="match status" value="1"/>
</dbReference>
<keyword evidence="2" id="KW-0132">Cell division</keyword>
<accession>A0AAN9V434</accession>
<sequence length="528" mass="59660">MPPGRPARATRLVSNENDENVNSTRMTRAKAAALDVDVMAPPTKQPLQSKKAAVNANTTTQRTKRAALGDVSNVGKGEVVEGKKPLATKGGLVSKAAQPTGVQKTRATSTRTALATKETKKTEVKRTGSGSGAIGASQKRKAANSAVKAEVLAEDEPVRKKVHTTETEKKHERAQSKIPRLEDIIEKEDPYVEDEVYEPPKHEYPPNVRDLDTEDLDDPLMAAEYAVEIFEYLRDVEVNSIPNPQYMSHQDDLEWKTRGILVDWLIEVHTRFHLLPETLFLAISIIDRFLSEKVVQLERLQLVGITAMFIAAKYEEVLSPHVANFKHVADDGFSEAEILSAERFILSTLNYDLSYPNPMNFLRRISKADNYDIQSRTIGKYLMEISLLDHRFMMYRPSHVAAAAMYLARVILDRGEWDETLAYYAGYTEEEIEPVFELMIDYLARPIIHEAFYKKYASKKFLKGIVLLFQARLNIANVEQHLSSLVNGPGRARLYLGSPTPVCRWMNFPTMTSSLRRHHLVYDEIVKS</sequence>
<gene>
    <name evidence="9" type="primary">CLB2</name>
    <name evidence="9" type="ORF">SLS62_000158</name>
</gene>
<feature type="compositionally biased region" description="Basic and acidic residues" evidence="6">
    <location>
        <begin position="117"/>
        <end position="126"/>
    </location>
</feature>
<reference evidence="9 10" key="1">
    <citation type="submission" date="2024-02" db="EMBL/GenBank/DDBJ databases">
        <title>De novo assembly and annotation of 12 fungi associated with fruit tree decline syndrome in Ontario, Canada.</title>
        <authorList>
            <person name="Sulman M."/>
            <person name="Ellouze W."/>
            <person name="Ilyukhin E."/>
        </authorList>
    </citation>
    <scope>NUCLEOTIDE SEQUENCE [LARGE SCALE GENOMIC DNA]</scope>
    <source>
        <strain evidence="9 10">M11/M66-122</strain>
    </source>
</reference>
<dbReference type="Gene3D" id="1.10.472.10">
    <property type="entry name" value="Cyclin-like"/>
    <property type="match status" value="2"/>
</dbReference>
<feature type="region of interest" description="Disordered" evidence="6">
    <location>
        <begin position="1"/>
        <end position="24"/>
    </location>
</feature>
<dbReference type="SMART" id="SM00385">
    <property type="entry name" value="CYCLIN"/>
    <property type="match status" value="2"/>
</dbReference>
<evidence type="ECO:0000256" key="1">
    <source>
        <dbReference type="ARBA" id="ARBA00006955"/>
    </source>
</evidence>
<feature type="domain" description="Cyclin-like" evidence="7">
    <location>
        <begin position="360"/>
        <end position="441"/>
    </location>
</feature>
<dbReference type="FunFam" id="1.10.472.10:FF:000001">
    <property type="entry name" value="G2/mitotic-specific cyclin"/>
    <property type="match status" value="1"/>
</dbReference>
<evidence type="ECO:0000256" key="4">
    <source>
        <dbReference type="ARBA" id="ARBA00023306"/>
    </source>
</evidence>
<dbReference type="PANTHER" id="PTHR10177">
    <property type="entry name" value="CYCLINS"/>
    <property type="match status" value="1"/>
</dbReference>
<dbReference type="PIRSF" id="PIRSF001771">
    <property type="entry name" value="Cyclin_A_B_D_E"/>
    <property type="match status" value="1"/>
</dbReference>
<dbReference type="GO" id="GO:0051301">
    <property type="term" value="P:cell division"/>
    <property type="evidence" value="ECO:0007669"/>
    <property type="project" value="UniProtKB-KW"/>
</dbReference>
<dbReference type="InterPro" id="IPR046965">
    <property type="entry name" value="Cyclin_A/B-like"/>
</dbReference>
<evidence type="ECO:0000256" key="5">
    <source>
        <dbReference type="RuleBase" id="RU000383"/>
    </source>
</evidence>
<dbReference type="InterPro" id="IPR004367">
    <property type="entry name" value="Cyclin_C-dom"/>
</dbReference>
<feature type="compositionally biased region" description="Low complexity" evidence="6">
    <location>
        <begin position="105"/>
        <end position="116"/>
    </location>
</feature>
<dbReference type="InterPro" id="IPR013763">
    <property type="entry name" value="Cyclin-like_dom"/>
</dbReference>
<dbReference type="SMART" id="SM01332">
    <property type="entry name" value="Cyclin_C"/>
    <property type="match status" value="1"/>
</dbReference>
<dbReference type="AlphaFoldDB" id="A0AAN9V434"/>
<evidence type="ECO:0000313" key="9">
    <source>
        <dbReference type="EMBL" id="KAK7757780.1"/>
    </source>
</evidence>
<protein>
    <submittedName>
        <fullName evidence="9">G2/mitotic-specific cyclin</fullName>
    </submittedName>
</protein>
<keyword evidence="3 5" id="KW-0195">Cyclin</keyword>
<comment type="similarity">
    <text evidence="1">Belongs to the cyclin family. Cyclin AB subfamily.</text>
</comment>